<feature type="repeat" description="TPR" evidence="3">
    <location>
        <begin position="84"/>
        <end position="117"/>
    </location>
</feature>
<keyword evidence="2" id="KW-0560">Oxidoreductase</keyword>
<dbReference type="InterPro" id="IPR000182">
    <property type="entry name" value="GNAT_dom"/>
</dbReference>
<proteinExistence type="inferred from homology"/>
<dbReference type="EMBL" id="BMAO01025851">
    <property type="protein sequence ID" value="GFR05406.1"/>
    <property type="molecule type" value="Genomic_DNA"/>
</dbReference>
<accession>A0A8X6JGC9</accession>
<dbReference type="SUPFAM" id="SSF51735">
    <property type="entry name" value="NAD(P)-binding Rossmann-fold domains"/>
    <property type="match status" value="1"/>
</dbReference>
<evidence type="ECO:0000256" key="2">
    <source>
        <dbReference type="ARBA" id="ARBA00023002"/>
    </source>
</evidence>
<dbReference type="GO" id="GO:0016020">
    <property type="term" value="C:membrane"/>
    <property type="evidence" value="ECO:0007669"/>
    <property type="project" value="TreeGrafter"/>
</dbReference>
<dbReference type="Gene3D" id="3.40.630.30">
    <property type="match status" value="1"/>
</dbReference>
<dbReference type="GO" id="GO:0016747">
    <property type="term" value="F:acyltransferase activity, transferring groups other than amino-acyl groups"/>
    <property type="evidence" value="ECO:0007669"/>
    <property type="project" value="InterPro"/>
</dbReference>
<dbReference type="InterPro" id="IPR036291">
    <property type="entry name" value="NAD(P)-bd_dom_sf"/>
</dbReference>
<comment type="caution">
    <text evidence="5">The sequence shown here is derived from an EMBL/GenBank/DDBJ whole genome shotgun (WGS) entry which is preliminary data.</text>
</comment>
<comment type="similarity">
    <text evidence="1">Belongs to the short-chain dehydrogenases/reductases (SDR) family.</text>
</comment>
<dbReference type="Pfam" id="PF00106">
    <property type="entry name" value="adh_short"/>
    <property type="match status" value="1"/>
</dbReference>
<dbReference type="Gene3D" id="1.25.40.10">
    <property type="entry name" value="Tetratricopeptide repeat domain"/>
    <property type="match status" value="1"/>
</dbReference>
<gene>
    <name evidence="5" type="primary">ASM33_04020</name>
    <name evidence="5" type="ORF">TNCT_404761</name>
</gene>
<name>A0A8X6JGC9_TRICU</name>
<dbReference type="Proteomes" id="UP000887116">
    <property type="component" value="Unassembled WGS sequence"/>
</dbReference>
<dbReference type="InterPro" id="IPR011990">
    <property type="entry name" value="TPR-like_helical_dom_sf"/>
</dbReference>
<organism evidence="5 6">
    <name type="scientific">Trichonephila clavata</name>
    <name type="common">Joro spider</name>
    <name type="synonym">Nephila clavata</name>
    <dbReference type="NCBI Taxonomy" id="2740835"/>
    <lineage>
        <taxon>Eukaryota</taxon>
        <taxon>Metazoa</taxon>
        <taxon>Ecdysozoa</taxon>
        <taxon>Arthropoda</taxon>
        <taxon>Chelicerata</taxon>
        <taxon>Arachnida</taxon>
        <taxon>Araneae</taxon>
        <taxon>Araneomorphae</taxon>
        <taxon>Entelegynae</taxon>
        <taxon>Araneoidea</taxon>
        <taxon>Nephilidae</taxon>
        <taxon>Trichonephila</taxon>
    </lineage>
</organism>
<dbReference type="PROSITE" id="PS50005">
    <property type="entry name" value="TPR"/>
    <property type="match status" value="1"/>
</dbReference>
<protein>
    <recommendedName>
        <fullName evidence="4">N-acetyltransferase domain-containing protein</fullName>
    </recommendedName>
</protein>
<dbReference type="InterPro" id="IPR016181">
    <property type="entry name" value="Acyl_CoA_acyltransferase"/>
</dbReference>
<dbReference type="GO" id="GO:0016491">
    <property type="term" value="F:oxidoreductase activity"/>
    <property type="evidence" value="ECO:0007669"/>
    <property type="project" value="UniProtKB-KW"/>
</dbReference>
<feature type="domain" description="N-acetyltransferase" evidence="4">
    <location>
        <begin position="430"/>
        <end position="568"/>
    </location>
</feature>
<dbReference type="InterPro" id="IPR019734">
    <property type="entry name" value="TPR_rpt"/>
</dbReference>
<evidence type="ECO:0000313" key="5">
    <source>
        <dbReference type="EMBL" id="GFR05406.1"/>
    </source>
</evidence>
<dbReference type="SMART" id="SM00028">
    <property type="entry name" value="TPR"/>
    <property type="match status" value="2"/>
</dbReference>
<reference evidence="5" key="1">
    <citation type="submission" date="2020-07" db="EMBL/GenBank/DDBJ databases">
        <title>Multicomponent nature underlies the extraordinary mechanical properties of spider dragline silk.</title>
        <authorList>
            <person name="Kono N."/>
            <person name="Nakamura H."/>
            <person name="Mori M."/>
            <person name="Yoshida Y."/>
            <person name="Ohtoshi R."/>
            <person name="Malay A.D."/>
            <person name="Moran D.A.P."/>
            <person name="Tomita M."/>
            <person name="Numata K."/>
            <person name="Arakawa K."/>
        </authorList>
    </citation>
    <scope>NUCLEOTIDE SEQUENCE</scope>
</reference>
<dbReference type="SUPFAM" id="SSF48452">
    <property type="entry name" value="TPR-like"/>
    <property type="match status" value="1"/>
</dbReference>
<dbReference type="PANTHER" id="PTHR44196:SF1">
    <property type="entry name" value="DEHYDROGENASE_REDUCTASE SDR FAMILY MEMBER 7B"/>
    <property type="match status" value="1"/>
</dbReference>
<dbReference type="PROSITE" id="PS51186">
    <property type="entry name" value="GNAT"/>
    <property type="match status" value="1"/>
</dbReference>
<dbReference type="InterPro" id="IPR002347">
    <property type="entry name" value="SDR_fam"/>
</dbReference>
<evidence type="ECO:0000256" key="1">
    <source>
        <dbReference type="ARBA" id="ARBA00006484"/>
    </source>
</evidence>
<dbReference type="PANTHER" id="PTHR44196">
    <property type="entry name" value="DEHYDROGENASE/REDUCTASE SDR FAMILY MEMBER 7B"/>
    <property type="match status" value="1"/>
</dbReference>
<evidence type="ECO:0000259" key="4">
    <source>
        <dbReference type="PROSITE" id="PS51186"/>
    </source>
</evidence>
<dbReference type="Gene3D" id="3.40.50.720">
    <property type="entry name" value="NAD(P)-binding Rossmann-like Domain"/>
    <property type="match status" value="1"/>
</dbReference>
<sequence>MSESNADTKLENFDDLFVGHPSEIENNLSMLLPQAQALENRSIYLQILSQIALAQAMNRKFTEAHKTLDKAEASLTSEYELARVRILLERGRVFHQSDNIDEALPLFKRSYELSEKHEFDFHTVNAAHMIAIVAKNVDEKIKWNKRAIYLAQKTQDKKAYTWLGALYNNLAQNYIEAEQYSEAHSAFEKCKKYAEEKGEMIVVRGAKWGIARSLRSLNYLDEAMSMQLALLEEYETVTKKGELPIELIVVGRGLVYEELAKIHLANVKKFSVLAYQDLAQDPCRKICLITGASSGIGENLARLLIKDGWLVVGAARRTEKLKKLKEELGINFLPVTCDVSKSKDISDASNLLRKKNIIPNLFFLNAGYGEIEDGFHTDVHREAFEINYFGAVSWIEEWLNSNSSVTFVAISSLVAVHATPQASAYCASKAALRSCFESLNLQHANSATKFITVLPGPVKTNMFKSSRPVPFIWEPQKAAEYILKKDKNIPEIMDFNVLPNMRCRGIGSELLKIAEKEAAKKSNIIGLGVGLYADYGAAQRLYVRKGYIPDGLGITYKGQHIKPGLEVCLDDDLLLFFMKKLNGSDYEVLNQ</sequence>
<dbReference type="CDD" id="cd04301">
    <property type="entry name" value="NAT_SF"/>
    <property type="match status" value="1"/>
</dbReference>
<evidence type="ECO:0000313" key="6">
    <source>
        <dbReference type="Proteomes" id="UP000887116"/>
    </source>
</evidence>
<dbReference type="SUPFAM" id="SSF55729">
    <property type="entry name" value="Acyl-CoA N-acyltransferases (Nat)"/>
    <property type="match status" value="1"/>
</dbReference>
<keyword evidence="6" id="KW-1185">Reference proteome</keyword>
<dbReference type="OrthoDB" id="64148at2759"/>
<keyword evidence="3" id="KW-0802">TPR repeat</keyword>
<dbReference type="PRINTS" id="PR00081">
    <property type="entry name" value="GDHRDH"/>
</dbReference>
<dbReference type="Pfam" id="PF00583">
    <property type="entry name" value="Acetyltransf_1"/>
    <property type="match status" value="1"/>
</dbReference>
<dbReference type="AlphaFoldDB" id="A0A8X6JGC9"/>
<evidence type="ECO:0000256" key="3">
    <source>
        <dbReference type="PROSITE-ProRule" id="PRU00339"/>
    </source>
</evidence>